<evidence type="ECO:0000256" key="3">
    <source>
        <dbReference type="ARBA" id="ARBA00022833"/>
    </source>
</evidence>
<keyword evidence="6" id="KW-1185">Reference proteome</keyword>
<dbReference type="PANTHER" id="PTHR20956:SF12">
    <property type="entry name" value="FLYWCH-TYPE DOMAIN-CONTAINING PROTEIN"/>
    <property type="match status" value="1"/>
</dbReference>
<keyword evidence="2" id="KW-0863">Zinc-finger</keyword>
<sequence length="215" mass="24196">MADLCIVCNLHLRQRQKILCCISCLGKQHRRCNSGISREEYRRMRSQGQVVFQCVECIEATVPYSEVTTTSELPSRLLPDAESTRIVEESINIPIVPHAEPHHPEEESLNDETLPQELSTREAVVTFQVTENTSQCGKRKLVSSDGFSYVVKKENKSGSILWRCSVRNSKTSCSATVHKQGDTFITNSKEHTHASKPGILTAVQMTQRIIISMIH</sequence>
<name>A0ABQ9EFE3_TEGGR</name>
<dbReference type="Proteomes" id="UP001217089">
    <property type="component" value="Unassembled WGS sequence"/>
</dbReference>
<evidence type="ECO:0000256" key="1">
    <source>
        <dbReference type="ARBA" id="ARBA00022723"/>
    </source>
</evidence>
<evidence type="ECO:0000259" key="4">
    <source>
        <dbReference type="Pfam" id="PF04500"/>
    </source>
</evidence>
<reference evidence="5 6" key="1">
    <citation type="submission" date="2022-12" db="EMBL/GenBank/DDBJ databases">
        <title>Chromosome-level genome of Tegillarca granosa.</title>
        <authorList>
            <person name="Kim J."/>
        </authorList>
    </citation>
    <scope>NUCLEOTIDE SEQUENCE [LARGE SCALE GENOMIC DNA]</scope>
    <source>
        <strain evidence="5">Teg-2019</strain>
        <tissue evidence="5">Adductor muscle</tissue>
    </source>
</reference>
<proteinExistence type="predicted"/>
<evidence type="ECO:0000313" key="5">
    <source>
        <dbReference type="EMBL" id="KAJ8304024.1"/>
    </source>
</evidence>
<accession>A0ABQ9EFE3</accession>
<dbReference type="Pfam" id="PF04500">
    <property type="entry name" value="FLYWCH"/>
    <property type="match status" value="1"/>
</dbReference>
<gene>
    <name evidence="5" type="ORF">KUTeg_017607</name>
</gene>
<dbReference type="InterPro" id="IPR007588">
    <property type="entry name" value="Znf_FLYWCH"/>
</dbReference>
<comment type="caution">
    <text evidence="5">The sequence shown here is derived from an EMBL/GenBank/DDBJ whole genome shotgun (WGS) entry which is preliminary data.</text>
</comment>
<evidence type="ECO:0000313" key="6">
    <source>
        <dbReference type="Proteomes" id="UP001217089"/>
    </source>
</evidence>
<protein>
    <recommendedName>
        <fullName evidence="4">FLYWCH-type domain-containing protein</fullName>
    </recommendedName>
</protein>
<keyword evidence="1" id="KW-0479">Metal-binding</keyword>
<evidence type="ECO:0000256" key="2">
    <source>
        <dbReference type="ARBA" id="ARBA00022771"/>
    </source>
</evidence>
<feature type="domain" description="FLYWCH-type" evidence="4">
    <location>
        <begin position="134"/>
        <end position="193"/>
    </location>
</feature>
<dbReference type="Gene3D" id="2.20.25.240">
    <property type="match status" value="1"/>
</dbReference>
<keyword evidence="3" id="KW-0862">Zinc</keyword>
<organism evidence="5 6">
    <name type="scientific">Tegillarca granosa</name>
    <name type="common">Malaysian cockle</name>
    <name type="synonym">Anadara granosa</name>
    <dbReference type="NCBI Taxonomy" id="220873"/>
    <lineage>
        <taxon>Eukaryota</taxon>
        <taxon>Metazoa</taxon>
        <taxon>Spiralia</taxon>
        <taxon>Lophotrochozoa</taxon>
        <taxon>Mollusca</taxon>
        <taxon>Bivalvia</taxon>
        <taxon>Autobranchia</taxon>
        <taxon>Pteriomorphia</taxon>
        <taxon>Arcoida</taxon>
        <taxon>Arcoidea</taxon>
        <taxon>Arcidae</taxon>
        <taxon>Tegillarca</taxon>
    </lineage>
</organism>
<dbReference type="PANTHER" id="PTHR20956">
    <property type="entry name" value="HEH2P"/>
    <property type="match status" value="1"/>
</dbReference>
<dbReference type="EMBL" id="JARBDR010000903">
    <property type="protein sequence ID" value="KAJ8304024.1"/>
    <property type="molecule type" value="Genomic_DNA"/>
</dbReference>